<accession>A0A4R5AYA1</accession>
<dbReference type="EMBL" id="SMFM01000002">
    <property type="protein sequence ID" value="TDD77099.1"/>
    <property type="molecule type" value="Genomic_DNA"/>
</dbReference>
<proteinExistence type="predicted"/>
<dbReference type="Proteomes" id="UP000295278">
    <property type="component" value="Unassembled WGS sequence"/>
</dbReference>
<dbReference type="AlphaFoldDB" id="A0A4R5AYA1"/>
<keyword evidence="2" id="KW-1185">Reference proteome</keyword>
<protein>
    <submittedName>
        <fullName evidence="1">Uncharacterized protein</fullName>
    </submittedName>
</protein>
<gene>
    <name evidence="1" type="ORF">E0F89_05740</name>
</gene>
<organism evidence="1 2">
    <name type="scientific">Flavobacterium caseinilyticum</name>
    <dbReference type="NCBI Taxonomy" id="2541732"/>
    <lineage>
        <taxon>Bacteria</taxon>
        <taxon>Pseudomonadati</taxon>
        <taxon>Bacteroidota</taxon>
        <taxon>Flavobacteriia</taxon>
        <taxon>Flavobacteriales</taxon>
        <taxon>Flavobacteriaceae</taxon>
        <taxon>Flavobacterium</taxon>
    </lineage>
</organism>
<evidence type="ECO:0000313" key="1">
    <source>
        <dbReference type="EMBL" id="TDD77099.1"/>
    </source>
</evidence>
<name>A0A4R5AYA1_9FLAO</name>
<comment type="caution">
    <text evidence="1">The sequence shown here is derived from an EMBL/GenBank/DDBJ whole genome shotgun (WGS) entry which is preliminary data.</text>
</comment>
<reference evidence="1 2" key="1">
    <citation type="submission" date="2019-03" db="EMBL/GenBank/DDBJ databases">
        <title>Flavobacterium AT-3-2 sp. nov., isolated from arctic soil.</title>
        <authorList>
            <person name="Chaudhary D.K."/>
        </authorList>
    </citation>
    <scope>NUCLEOTIDE SEQUENCE [LARGE SCALE GENOMIC DNA]</scope>
    <source>
        <strain evidence="1 2">AT-3-2</strain>
    </source>
</reference>
<evidence type="ECO:0000313" key="2">
    <source>
        <dbReference type="Proteomes" id="UP000295278"/>
    </source>
</evidence>
<sequence>MTLETINQVEQEVYRFMKRLDAAKERIKSDNYYPCSGTKEIGALKRSALDLKNELTKITQPKND</sequence>
<dbReference type="RefSeq" id="WP_131908895.1">
    <property type="nucleotide sequence ID" value="NZ_SMFM01000002.1"/>
</dbReference>